<comment type="caution">
    <text evidence="2">The sequence shown here is derived from an EMBL/GenBank/DDBJ whole genome shotgun (WGS) entry which is preliminary data.</text>
</comment>
<organism evidence="2 3">
    <name type="scientific">Neolecta irregularis (strain DAH-3)</name>
    <dbReference type="NCBI Taxonomy" id="1198029"/>
    <lineage>
        <taxon>Eukaryota</taxon>
        <taxon>Fungi</taxon>
        <taxon>Dikarya</taxon>
        <taxon>Ascomycota</taxon>
        <taxon>Taphrinomycotina</taxon>
        <taxon>Neolectales</taxon>
        <taxon>Neolectaceae</taxon>
        <taxon>Neolecta</taxon>
    </lineage>
</organism>
<accession>A0A1U7LKI4</accession>
<dbReference type="AlphaFoldDB" id="A0A1U7LKI4"/>
<name>A0A1U7LKI4_NEOID</name>
<evidence type="ECO:0000313" key="2">
    <source>
        <dbReference type="EMBL" id="OLL23165.1"/>
    </source>
</evidence>
<reference evidence="2 3" key="1">
    <citation type="submission" date="2016-04" db="EMBL/GenBank/DDBJ databases">
        <title>Evolutionary innovation and constraint leading to complex multicellularity in the Ascomycota.</title>
        <authorList>
            <person name="Cisse O."/>
            <person name="Nguyen A."/>
            <person name="Hewitt D.A."/>
            <person name="Jedd G."/>
            <person name="Stajich J.E."/>
        </authorList>
    </citation>
    <scope>NUCLEOTIDE SEQUENCE [LARGE SCALE GENOMIC DNA]</scope>
    <source>
        <strain evidence="2 3">DAH-3</strain>
    </source>
</reference>
<evidence type="ECO:0000313" key="3">
    <source>
        <dbReference type="Proteomes" id="UP000186594"/>
    </source>
</evidence>
<keyword evidence="3" id="KW-1185">Reference proteome</keyword>
<protein>
    <submittedName>
        <fullName evidence="2">Uncharacterized protein</fullName>
    </submittedName>
</protein>
<proteinExistence type="predicted"/>
<evidence type="ECO:0000256" key="1">
    <source>
        <dbReference type="SAM" id="MobiDB-lite"/>
    </source>
</evidence>
<sequence>MILLQESLHSLQAPSIVSNQSSSRTTYHTQKDCLVEQQVLKNHKIGSHLVAALNKRRDSIIPKPVRPAPLTTKRIPSSTMKSLNPSRMIKNVVFEDSTIKENIKPPGPSKIPILVPKRENKGSAMPIPLLTSKENKMTVEHRNALKKQFPPPLQASPVRNKHKRASRVGSHLASIRSRGSSSDLAQKQIYNPVEHSLDILHLDALPSPYLQSTQSSELNLTRSWHKPASLLSLPLSVPRPRNLLKRLLHPFKVQEPSTVPAFHQSEDQNPVLNRDPFEASTTTPRDEMFLPSRKAKVISIKEKLHHLDDIRGIDRSNIAYKPHRELKTKQSLRLPSICPAVGDSFVLEELGNWTAFGQDILVGGKTRDINPSRVGKRSTDYDDIDFAVEREFGI</sequence>
<gene>
    <name evidence="2" type="ORF">NEOLI_004452</name>
</gene>
<feature type="region of interest" description="Disordered" evidence="1">
    <location>
        <begin position="149"/>
        <end position="180"/>
    </location>
</feature>
<dbReference type="Proteomes" id="UP000186594">
    <property type="component" value="Unassembled WGS sequence"/>
</dbReference>
<dbReference type="EMBL" id="LXFE01002237">
    <property type="protein sequence ID" value="OLL23165.1"/>
    <property type="molecule type" value="Genomic_DNA"/>
</dbReference>